<evidence type="ECO:0000256" key="3">
    <source>
        <dbReference type="ARBA" id="ARBA00022884"/>
    </source>
</evidence>
<dbReference type="STRING" id="1797259.A2989_03465"/>
<feature type="region of interest" description="Disordered" evidence="8">
    <location>
        <begin position="86"/>
        <end position="110"/>
    </location>
</feature>
<keyword evidence="3 7" id="KW-0694">RNA-binding</keyword>
<comment type="similarity">
    <text evidence="1 7">Belongs to the bacterial ribosomal protein bL31 family. Type A subfamily.</text>
</comment>
<dbReference type="InterPro" id="IPR042105">
    <property type="entry name" value="Ribosomal_bL31_sf"/>
</dbReference>
<dbReference type="GO" id="GO:0046872">
    <property type="term" value="F:metal ion binding"/>
    <property type="evidence" value="ECO:0007669"/>
    <property type="project" value="UniProtKB-KW"/>
</dbReference>
<protein>
    <recommendedName>
        <fullName evidence="6 7">Large ribosomal subunit protein bL31</fullName>
    </recommendedName>
</protein>
<feature type="binding site" evidence="7">
    <location>
        <position position="37"/>
    </location>
    <ligand>
        <name>Zn(2+)</name>
        <dbReference type="ChEBI" id="CHEBI:29105"/>
    </ligand>
</feature>
<dbReference type="PRINTS" id="PR01249">
    <property type="entry name" value="RIBOSOMALL31"/>
</dbReference>
<dbReference type="Pfam" id="PF01197">
    <property type="entry name" value="Ribosomal_L31"/>
    <property type="match status" value="1"/>
</dbReference>
<sequence>MKAKIHPTYYSDCVVTCACGTTLTVGSTKPAISVEICSACHPFFTGEMRFVDTMGRVERFQQKQQALGLAQGKPLSKKARVALKKKLEEEEEAKRPKSLKEMFDRVKARA</sequence>
<comment type="subunit">
    <text evidence="7">Part of the 50S ribosomal subunit.</text>
</comment>
<dbReference type="AlphaFoldDB" id="A0A1F4ZBQ7"/>
<evidence type="ECO:0000313" key="9">
    <source>
        <dbReference type="EMBL" id="OGD03713.1"/>
    </source>
</evidence>
<feature type="binding site" evidence="7">
    <location>
        <position position="19"/>
    </location>
    <ligand>
        <name>Zn(2+)</name>
        <dbReference type="ChEBI" id="CHEBI:29105"/>
    </ligand>
</feature>
<dbReference type="Proteomes" id="UP000177080">
    <property type="component" value="Unassembled WGS sequence"/>
</dbReference>
<dbReference type="Gene3D" id="4.10.830.30">
    <property type="entry name" value="Ribosomal protein L31"/>
    <property type="match status" value="1"/>
</dbReference>
<dbReference type="NCBIfam" id="TIGR00105">
    <property type="entry name" value="L31"/>
    <property type="match status" value="1"/>
</dbReference>
<evidence type="ECO:0000256" key="7">
    <source>
        <dbReference type="HAMAP-Rule" id="MF_00501"/>
    </source>
</evidence>
<evidence type="ECO:0000256" key="8">
    <source>
        <dbReference type="SAM" id="MobiDB-lite"/>
    </source>
</evidence>
<dbReference type="GO" id="GO:0006412">
    <property type="term" value="P:translation"/>
    <property type="evidence" value="ECO:0007669"/>
    <property type="project" value="UniProtKB-UniRule"/>
</dbReference>
<dbReference type="PANTHER" id="PTHR33280">
    <property type="entry name" value="50S RIBOSOMAL PROTEIN L31, CHLOROPLASTIC"/>
    <property type="match status" value="1"/>
</dbReference>
<organism evidence="9 10">
    <name type="scientific">Candidatus Amesbacteria bacterium RIFCSPLOWO2_01_FULL_48_25</name>
    <dbReference type="NCBI Taxonomy" id="1797259"/>
    <lineage>
        <taxon>Bacteria</taxon>
        <taxon>Candidatus Amesiibacteriota</taxon>
    </lineage>
</organism>
<evidence type="ECO:0000256" key="4">
    <source>
        <dbReference type="ARBA" id="ARBA00022980"/>
    </source>
</evidence>
<evidence type="ECO:0000256" key="5">
    <source>
        <dbReference type="ARBA" id="ARBA00023274"/>
    </source>
</evidence>
<dbReference type="EMBL" id="MEXN01000005">
    <property type="protein sequence ID" value="OGD03713.1"/>
    <property type="molecule type" value="Genomic_DNA"/>
</dbReference>
<dbReference type="GO" id="GO:0019843">
    <property type="term" value="F:rRNA binding"/>
    <property type="evidence" value="ECO:0007669"/>
    <property type="project" value="UniProtKB-KW"/>
</dbReference>
<evidence type="ECO:0000313" key="10">
    <source>
        <dbReference type="Proteomes" id="UP000177080"/>
    </source>
</evidence>
<evidence type="ECO:0000256" key="1">
    <source>
        <dbReference type="ARBA" id="ARBA00009296"/>
    </source>
</evidence>
<dbReference type="GO" id="GO:0003735">
    <property type="term" value="F:structural constituent of ribosome"/>
    <property type="evidence" value="ECO:0007669"/>
    <property type="project" value="InterPro"/>
</dbReference>
<dbReference type="PROSITE" id="PS01143">
    <property type="entry name" value="RIBOSOMAL_L31"/>
    <property type="match status" value="1"/>
</dbReference>
<dbReference type="InterPro" id="IPR034704">
    <property type="entry name" value="Ribosomal_bL28/bL31-like_sf"/>
</dbReference>
<dbReference type="HAMAP" id="MF_00501">
    <property type="entry name" value="Ribosomal_bL31_1"/>
    <property type="match status" value="1"/>
</dbReference>
<dbReference type="SUPFAM" id="SSF143800">
    <property type="entry name" value="L28p-like"/>
    <property type="match status" value="1"/>
</dbReference>
<keyword evidence="7" id="KW-0862">Zinc</keyword>
<keyword evidence="5 7" id="KW-0687">Ribonucleoprotein</keyword>
<evidence type="ECO:0000256" key="2">
    <source>
        <dbReference type="ARBA" id="ARBA00022730"/>
    </source>
</evidence>
<comment type="function">
    <text evidence="7">Binds the 23S rRNA.</text>
</comment>
<proteinExistence type="inferred from homology"/>
<keyword evidence="2 7" id="KW-0699">rRNA-binding</keyword>
<dbReference type="GO" id="GO:0005840">
    <property type="term" value="C:ribosome"/>
    <property type="evidence" value="ECO:0007669"/>
    <property type="project" value="UniProtKB-KW"/>
</dbReference>
<feature type="binding site" evidence="7">
    <location>
        <position position="40"/>
    </location>
    <ligand>
        <name>Zn(2+)</name>
        <dbReference type="ChEBI" id="CHEBI:29105"/>
    </ligand>
</feature>
<dbReference type="NCBIfam" id="NF000612">
    <property type="entry name" value="PRK00019.1"/>
    <property type="match status" value="1"/>
</dbReference>
<feature type="binding site" evidence="7">
    <location>
        <position position="17"/>
    </location>
    <ligand>
        <name>Zn(2+)</name>
        <dbReference type="ChEBI" id="CHEBI:29105"/>
    </ligand>
</feature>
<keyword evidence="4 7" id="KW-0689">Ribosomal protein</keyword>
<gene>
    <name evidence="7" type="primary">rpmE</name>
    <name evidence="9" type="ORF">A2989_03465</name>
</gene>
<accession>A0A1F4ZBQ7</accession>
<keyword evidence="7" id="KW-0479">Metal-binding</keyword>
<comment type="caution">
    <text evidence="9">The sequence shown here is derived from an EMBL/GenBank/DDBJ whole genome shotgun (WGS) entry which is preliminary data.</text>
</comment>
<dbReference type="GO" id="GO:1990904">
    <property type="term" value="C:ribonucleoprotein complex"/>
    <property type="evidence" value="ECO:0007669"/>
    <property type="project" value="UniProtKB-KW"/>
</dbReference>
<dbReference type="PANTHER" id="PTHR33280:SF1">
    <property type="entry name" value="LARGE RIBOSOMAL SUBUNIT PROTEIN BL31C"/>
    <property type="match status" value="1"/>
</dbReference>
<comment type="cofactor">
    <cofactor evidence="7">
        <name>Zn(2+)</name>
        <dbReference type="ChEBI" id="CHEBI:29105"/>
    </cofactor>
    <text evidence="7">Binds 1 zinc ion per subunit.</text>
</comment>
<reference evidence="9 10" key="1">
    <citation type="journal article" date="2016" name="Nat. Commun.">
        <title>Thousands of microbial genomes shed light on interconnected biogeochemical processes in an aquifer system.</title>
        <authorList>
            <person name="Anantharaman K."/>
            <person name="Brown C.T."/>
            <person name="Hug L.A."/>
            <person name="Sharon I."/>
            <person name="Castelle C.J."/>
            <person name="Probst A.J."/>
            <person name="Thomas B.C."/>
            <person name="Singh A."/>
            <person name="Wilkins M.J."/>
            <person name="Karaoz U."/>
            <person name="Brodie E.L."/>
            <person name="Williams K.H."/>
            <person name="Hubbard S.S."/>
            <person name="Banfield J.F."/>
        </authorList>
    </citation>
    <scope>NUCLEOTIDE SEQUENCE [LARGE SCALE GENOMIC DNA]</scope>
</reference>
<evidence type="ECO:0000256" key="6">
    <source>
        <dbReference type="ARBA" id="ARBA00035687"/>
    </source>
</evidence>
<dbReference type="InterPro" id="IPR002150">
    <property type="entry name" value="Ribosomal_bL31"/>
</dbReference>
<dbReference type="InterPro" id="IPR027491">
    <property type="entry name" value="Ribosomal_bL31_A"/>
</dbReference>
<name>A0A1F4ZBQ7_9BACT</name>